<dbReference type="InterPro" id="IPR020046">
    <property type="entry name" value="5-3_exonucl_a-hlix_arch_N"/>
</dbReference>
<dbReference type="GO" id="GO:0009411">
    <property type="term" value="P:response to UV"/>
    <property type="evidence" value="ECO:0007669"/>
    <property type="project" value="InterPro"/>
</dbReference>
<dbReference type="InterPro" id="IPR002421">
    <property type="entry name" value="5-3_exonuclease"/>
</dbReference>
<proteinExistence type="predicted"/>
<dbReference type="InterPro" id="IPR029060">
    <property type="entry name" value="PIN-like_dom_sf"/>
</dbReference>
<dbReference type="GO" id="GO:0008409">
    <property type="term" value="F:5'-3' exonuclease activity"/>
    <property type="evidence" value="ECO:0007669"/>
    <property type="project" value="InterPro"/>
</dbReference>
<organism evidence="8">
    <name type="scientific">viral metagenome</name>
    <dbReference type="NCBI Taxonomy" id="1070528"/>
    <lineage>
        <taxon>unclassified sequences</taxon>
        <taxon>metagenomes</taxon>
        <taxon>organismal metagenomes</taxon>
    </lineage>
</organism>
<dbReference type="SUPFAM" id="SSF88723">
    <property type="entry name" value="PIN domain-like"/>
    <property type="match status" value="1"/>
</dbReference>
<dbReference type="SUPFAM" id="SSF47807">
    <property type="entry name" value="5' to 3' exonuclease, C-terminal subdomain"/>
    <property type="match status" value="1"/>
</dbReference>
<dbReference type="Gene3D" id="3.20.20.150">
    <property type="entry name" value="Divalent-metal-dependent TIM barrel enzymes"/>
    <property type="match status" value="1"/>
</dbReference>
<evidence type="ECO:0000256" key="4">
    <source>
        <dbReference type="ARBA" id="ARBA00022769"/>
    </source>
</evidence>
<keyword evidence="6" id="KW-0234">DNA repair</keyword>
<dbReference type="GO" id="GO:0006289">
    <property type="term" value="P:nucleotide-excision repair"/>
    <property type="evidence" value="ECO:0007669"/>
    <property type="project" value="InterPro"/>
</dbReference>
<dbReference type="PANTHER" id="PTHR31290">
    <property type="entry name" value="UV-DAMAGE ENDONUCLEASE"/>
    <property type="match status" value="1"/>
</dbReference>
<dbReference type="EMBL" id="MN739512">
    <property type="protein sequence ID" value="QHT09525.1"/>
    <property type="molecule type" value="Genomic_DNA"/>
</dbReference>
<evidence type="ECO:0000256" key="3">
    <source>
        <dbReference type="ARBA" id="ARBA00022763"/>
    </source>
</evidence>
<sequence>MTNKVSKTEYEYIINFLSSHAPHTVDLFKKENTLFNSVKDVPIKEIDNTPIVLIDSCSFTYYRVTATFAWYKKNSKIPNLDDTEFMEALKTQYLSCLAKFVKISGVVINDMYLIRDCPRDTIWRIKHYSEYKKNRSIDSGYGPYIKYLNNEMSNKYKHIFRIEEAEADDVISILVDLFTIMYPNRPIYIVSGDSDYVQLLKYKNVKLYNPKKWQPIDCENPEEYLQNKIMSGDKSDNVPSIKNKECFKEILRNNMLINMEYIPRYIQDRVISALPEYLKTLVPANMRPKHIQLGLCCINTILRDKDIFCSRTMRLSTLMTKGVEEAKRLALQNCQDMITMIKWNAENGIRFFRLSSDIFPHISNPEAPKYTLDFSQHLLTEGGKLARQYKQRLTFHPGQFNVIPTPNENVFEKTCIELGIHAEILDRMGCDQDSIMVIHGGGLYGDKKTAIARFITNFYRLPENVQRRLVLENCEKSYSVEDCLEICEKINIPHVFDTHHYECYNLLHPNERLLPAAEYIPRILETWNRRGIKPKFHISTQCCGGRVGKHADYIDKIPDYLLNISQPVDIAVEAKDKEQAIYDLYKKYPQLDARV</sequence>
<evidence type="ECO:0000256" key="5">
    <source>
        <dbReference type="ARBA" id="ARBA00022801"/>
    </source>
</evidence>
<dbReference type="AlphaFoldDB" id="A0A6C0D1E3"/>
<evidence type="ECO:0000259" key="7">
    <source>
        <dbReference type="SMART" id="SM00475"/>
    </source>
</evidence>
<keyword evidence="3" id="KW-0227">DNA damage</keyword>
<dbReference type="InterPro" id="IPR036279">
    <property type="entry name" value="5-3_exonuclease_C_sf"/>
</dbReference>
<dbReference type="SMART" id="SM00475">
    <property type="entry name" value="53EXOc"/>
    <property type="match status" value="1"/>
</dbReference>
<dbReference type="InterPro" id="IPR036237">
    <property type="entry name" value="Xyl_isomerase-like_sf"/>
</dbReference>
<dbReference type="GO" id="GO:0004519">
    <property type="term" value="F:endonuclease activity"/>
    <property type="evidence" value="ECO:0007669"/>
    <property type="project" value="UniProtKB-KW"/>
</dbReference>
<evidence type="ECO:0000313" key="8">
    <source>
        <dbReference type="EMBL" id="QHT09525.1"/>
    </source>
</evidence>
<dbReference type="GO" id="GO:0003677">
    <property type="term" value="F:DNA binding"/>
    <property type="evidence" value="ECO:0007669"/>
    <property type="project" value="InterPro"/>
</dbReference>
<keyword evidence="2" id="KW-0255">Endonuclease</keyword>
<keyword evidence="5" id="KW-0378">Hydrolase</keyword>
<dbReference type="Pfam" id="PF02739">
    <property type="entry name" value="5_3_exonuc_N"/>
    <property type="match status" value="1"/>
</dbReference>
<keyword evidence="1" id="KW-0540">Nuclease</keyword>
<name>A0A6C0D1E3_9ZZZZ</name>
<dbReference type="InterPro" id="IPR004601">
    <property type="entry name" value="UvdE"/>
</dbReference>
<dbReference type="PANTHER" id="PTHR31290:SF5">
    <property type="entry name" value="UV-DAMAGE ENDONUCLEASE"/>
    <property type="match status" value="1"/>
</dbReference>
<evidence type="ECO:0000256" key="1">
    <source>
        <dbReference type="ARBA" id="ARBA00022722"/>
    </source>
</evidence>
<dbReference type="Pfam" id="PF03851">
    <property type="entry name" value="UvdE"/>
    <property type="match status" value="1"/>
</dbReference>
<accession>A0A6C0D1E3</accession>
<protein>
    <recommendedName>
        <fullName evidence="7">5'-3' exonuclease domain-containing protein</fullName>
    </recommendedName>
</protein>
<feature type="domain" description="5'-3' exonuclease" evidence="7">
    <location>
        <begin position="49"/>
        <end position="294"/>
    </location>
</feature>
<dbReference type="NCBIfam" id="TIGR00629">
    <property type="entry name" value="uvde"/>
    <property type="match status" value="1"/>
</dbReference>
<evidence type="ECO:0000256" key="6">
    <source>
        <dbReference type="ARBA" id="ARBA00023204"/>
    </source>
</evidence>
<keyword evidence="4" id="KW-0228">DNA excision</keyword>
<evidence type="ECO:0000256" key="2">
    <source>
        <dbReference type="ARBA" id="ARBA00022759"/>
    </source>
</evidence>
<dbReference type="SUPFAM" id="SSF51658">
    <property type="entry name" value="Xylose isomerase-like"/>
    <property type="match status" value="1"/>
</dbReference>
<reference evidence="8" key="1">
    <citation type="journal article" date="2020" name="Nature">
        <title>Giant virus diversity and host interactions through global metagenomics.</title>
        <authorList>
            <person name="Schulz F."/>
            <person name="Roux S."/>
            <person name="Paez-Espino D."/>
            <person name="Jungbluth S."/>
            <person name="Walsh D.A."/>
            <person name="Denef V.J."/>
            <person name="McMahon K.D."/>
            <person name="Konstantinidis K.T."/>
            <person name="Eloe-Fadrosh E.A."/>
            <person name="Kyrpides N.C."/>
            <person name="Woyke T."/>
        </authorList>
    </citation>
    <scope>NUCLEOTIDE SEQUENCE</scope>
    <source>
        <strain evidence="8">GVMAG-M-3300023174-102</strain>
    </source>
</reference>
<dbReference type="Gene3D" id="3.40.50.1010">
    <property type="entry name" value="5'-nuclease"/>
    <property type="match status" value="1"/>
</dbReference>